<accession>A0A3N4HVC1</accession>
<evidence type="ECO:0000313" key="3">
    <source>
        <dbReference type="EMBL" id="RPA75921.1"/>
    </source>
</evidence>
<evidence type="ECO:0000313" key="4">
    <source>
        <dbReference type="Proteomes" id="UP000275078"/>
    </source>
</evidence>
<dbReference type="AlphaFoldDB" id="A0A3N4HVC1"/>
<dbReference type="InterPro" id="IPR050302">
    <property type="entry name" value="Rab_GAP_TBC_domain"/>
</dbReference>
<dbReference type="GO" id="GO:0031267">
    <property type="term" value="F:small GTPase binding"/>
    <property type="evidence" value="ECO:0007669"/>
    <property type="project" value="TreeGrafter"/>
</dbReference>
<keyword evidence="4" id="KW-1185">Reference proteome</keyword>
<dbReference type="PANTHER" id="PTHR47219:SF20">
    <property type="entry name" value="TBC1 DOMAIN FAMILY MEMBER 2B"/>
    <property type="match status" value="1"/>
</dbReference>
<reference evidence="3 4" key="1">
    <citation type="journal article" date="2018" name="Nat. Ecol. Evol.">
        <title>Pezizomycetes genomes reveal the molecular basis of ectomycorrhizal truffle lifestyle.</title>
        <authorList>
            <person name="Murat C."/>
            <person name="Payen T."/>
            <person name="Noel B."/>
            <person name="Kuo A."/>
            <person name="Morin E."/>
            <person name="Chen J."/>
            <person name="Kohler A."/>
            <person name="Krizsan K."/>
            <person name="Balestrini R."/>
            <person name="Da Silva C."/>
            <person name="Montanini B."/>
            <person name="Hainaut M."/>
            <person name="Levati E."/>
            <person name="Barry K.W."/>
            <person name="Belfiori B."/>
            <person name="Cichocki N."/>
            <person name="Clum A."/>
            <person name="Dockter R.B."/>
            <person name="Fauchery L."/>
            <person name="Guy J."/>
            <person name="Iotti M."/>
            <person name="Le Tacon F."/>
            <person name="Lindquist E.A."/>
            <person name="Lipzen A."/>
            <person name="Malagnac F."/>
            <person name="Mello A."/>
            <person name="Molinier V."/>
            <person name="Miyauchi S."/>
            <person name="Poulain J."/>
            <person name="Riccioni C."/>
            <person name="Rubini A."/>
            <person name="Sitrit Y."/>
            <person name="Splivallo R."/>
            <person name="Traeger S."/>
            <person name="Wang M."/>
            <person name="Zifcakova L."/>
            <person name="Wipf D."/>
            <person name="Zambonelli A."/>
            <person name="Paolocci F."/>
            <person name="Nowrousian M."/>
            <person name="Ottonello S."/>
            <person name="Baldrian P."/>
            <person name="Spatafora J.W."/>
            <person name="Henrissat B."/>
            <person name="Nagy L.G."/>
            <person name="Aury J.M."/>
            <person name="Wincker P."/>
            <person name="Grigoriev I.V."/>
            <person name="Bonfante P."/>
            <person name="Martin F.M."/>
        </authorList>
    </citation>
    <scope>NUCLEOTIDE SEQUENCE [LARGE SCALE GENOMIC DNA]</scope>
    <source>
        <strain evidence="3 4">RN42</strain>
    </source>
</reference>
<sequence>MVRTGNLDGDPYPPPPPHLDRNARDRYGFRKASQWVSIEDYEAWAVPYHEMQERRRGKWEQLMAEAGLPVGEDGPVRFPPKSQNLVKRYVRKGIPPEWRGAAWFWFAGGPQVMSKNGGLYERLLQHHKDWATSVPDYDLIERDLHRTFPDNIHFKPDPSDVPEGTTTRDSLSKPPETPILQSLRRVLVAFAIYAPKIGYCQSLNFIAGLLLLFLPEEKTFWMLYIITHQLLPGTHDTRLGSEIDQGVLMLCVRDCLPSIWTKVGESLDGAVTHEVGSTLPPITLSTVSWFMNAYVTTLPIETALRIWDAWFYEGSKTLFRMALTILKLGENEIRNVSDPGECLMVVQNLPRRLIDPTALLELCFKRRNGFGHLSQQEVDQKREERKKVHAGIRGAVAPPIHVGPVTRARGGAMGVGLGALGLGGGNAGDVRFTRDAEGFVSGVGGKLMKGLTGR</sequence>
<dbReference type="STRING" id="1160509.A0A3N4HVC1"/>
<dbReference type="Pfam" id="PF00566">
    <property type="entry name" value="RabGAP-TBC"/>
    <property type="match status" value="1"/>
</dbReference>
<dbReference type="PANTHER" id="PTHR47219">
    <property type="entry name" value="RAB GTPASE-ACTIVATING PROTEIN 1-LIKE"/>
    <property type="match status" value="1"/>
</dbReference>
<dbReference type="OrthoDB" id="294251at2759"/>
<dbReference type="Gene3D" id="1.10.472.80">
    <property type="entry name" value="Ypt/Rab-GAP domain of gyp1p, domain 3"/>
    <property type="match status" value="1"/>
</dbReference>
<dbReference type="InterPro" id="IPR035969">
    <property type="entry name" value="Rab-GAP_TBC_sf"/>
</dbReference>
<feature type="region of interest" description="Disordered" evidence="1">
    <location>
        <begin position="152"/>
        <end position="176"/>
    </location>
</feature>
<organism evidence="3 4">
    <name type="scientific">Ascobolus immersus RN42</name>
    <dbReference type="NCBI Taxonomy" id="1160509"/>
    <lineage>
        <taxon>Eukaryota</taxon>
        <taxon>Fungi</taxon>
        <taxon>Dikarya</taxon>
        <taxon>Ascomycota</taxon>
        <taxon>Pezizomycotina</taxon>
        <taxon>Pezizomycetes</taxon>
        <taxon>Pezizales</taxon>
        <taxon>Ascobolaceae</taxon>
        <taxon>Ascobolus</taxon>
    </lineage>
</organism>
<protein>
    <submittedName>
        <fullName evidence="3">RabGAP/TBC</fullName>
    </submittedName>
</protein>
<dbReference type="GO" id="GO:0005096">
    <property type="term" value="F:GTPase activator activity"/>
    <property type="evidence" value="ECO:0007669"/>
    <property type="project" value="TreeGrafter"/>
</dbReference>
<dbReference type="FunFam" id="1.10.8.270:FF:000016">
    <property type="entry name" value="TBC1 domain family member 2A"/>
    <property type="match status" value="1"/>
</dbReference>
<dbReference type="InterPro" id="IPR000195">
    <property type="entry name" value="Rab-GAP-TBC_dom"/>
</dbReference>
<feature type="region of interest" description="Disordered" evidence="1">
    <location>
        <begin position="1"/>
        <end position="23"/>
    </location>
</feature>
<name>A0A3N4HVC1_ASCIM</name>
<evidence type="ECO:0000256" key="1">
    <source>
        <dbReference type="SAM" id="MobiDB-lite"/>
    </source>
</evidence>
<dbReference type="PROSITE" id="PS50086">
    <property type="entry name" value="TBC_RABGAP"/>
    <property type="match status" value="1"/>
</dbReference>
<dbReference type="SMART" id="SM00164">
    <property type="entry name" value="TBC"/>
    <property type="match status" value="1"/>
</dbReference>
<feature type="domain" description="Rab-GAP TBC" evidence="2">
    <location>
        <begin position="93"/>
        <end position="314"/>
    </location>
</feature>
<gene>
    <name evidence="3" type="ORF">BJ508DRAFT_214073</name>
</gene>
<dbReference type="EMBL" id="ML119754">
    <property type="protein sequence ID" value="RPA75921.1"/>
    <property type="molecule type" value="Genomic_DNA"/>
</dbReference>
<dbReference type="Gene3D" id="1.10.8.270">
    <property type="entry name" value="putative rabgap domain of human tbc1 domain family member 14 like domains"/>
    <property type="match status" value="1"/>
</dbReference>
<evidence type="ECO:0000259" key="2">
    <source>
        <dbReference type="PROSITE" id="PS50086"/>
    </source>
</evidence>
<dbReference type="Proteomes" id="UP000275078">
    <property type="component" value="Unassembled WGS sequence"/>
</dbReference>
<proteinExistence type="predicted"/>
<dbReference type="SUPFAM" id="SSF47923">
    <property type="entry name" value="Ypt/Rab-GAP domain of gyp1p"/>
    <property type="match status" value="2"/>
</dbReference>